<name>A0A6I3S4Z3_9BURK</name>
<reference evidence="7 8" key="1">
    <citation type="journal article" date="2019" name="Nat. Med.">
        <title>A library of human gut bacterial isolates paired with longitudinal multiomics data enables mechanistic microbiome research.</title>
        <authorList>
            <person name="Poyet M."/>
            <person name="Groussin M."/>
            <person name="Gibbons S.M."/>
            <person name="Avila-Pacheco J."/>
            <person name="Jiang X."/>
            <person name="Kearney S.M."/>
            <person name="Perrotta A.R."/>
            <person name="Berdy B."/>
            <person name="Zhao S."/>
            <person name="Lieberman T.D."/>
            <person name="Swanson P.K."/>
            <person name="Smith M."/>
            <person name="Roesemann S."/>
            <person name="Alexander J.E."/>
            <person name="Rich S.A."/>
            <person name="Livny J."/>
            <person name="Vlamakis H."/>
            <person name="Clish C."/>
            <person name="Bullock K."/>
            <person name="Deik A."/>
            <person name="Scott J."/>
            <person name="Pierce K.A."/>
            <person name="Xavier R.J."/>
            <person name="Alm E.J."/>
        </authorList>
    </citation>
    <scope>NUCLEOTIDE SEQUENCE [LARGE SCALE GENOMIC DNA]</scope>
    <source>
        <strain evidence="7 8">BIOML-A2</strain>
    </source>
</reference>
<comment type="catalytic activity">
    <reaction evidence="6">
        <text>Endonucleolytic cleavage of RNA, removing 5'-extranucleotides from tRNA precursor.</text>
        <dbReference type="EC" id="3.1.26.5"/>
    </reaction>
</comment>
<dbReference type="EC" id="3.1.26.5" evidence="6"/>
<keyword evidence="4 6" id="KW-0378">Hydrolase</keyword>
<dbReference type="InterPro" id="IPR020568">
    <property type="entry name" value="Ribosomal_Su5_D2-typ_SF"/>
</dbReference>
<keyword evidence="3 6" id="KW-0255">Endonuclease</keyword>
<dbReference type="Pfam" id="PF00825">
    <property type="entry name" value="Ribonuclease_P"/>
    <property type="match status" value="1"/>
</dbReference>
<evidence type="ECO:0000313" key="8">
    <source>
        <dbReference type="Proteomes" id="UP000462362"/>
    </source>
</evidence>
<evidence type="ECO:0000256" key="6">
    <source>
        <dbReference type="HAMAP-Rule" id="MF_00227"/>
    </source>
</evidence>
<keyword evidence="2 6" id="KW-0540">Nuclease</keyword>
<dbReference type="GO" id="GO:0001682">
    <property type="term" value="P:tRNA 5'-leader removal"/>
    <property type="evidence" value="ECO:0007669"/>
    <property type="project" value="UniProtKB-UniRule"/>
</dbReference>
<protein>
    <recommendedName>
        <fullName evidence="6">Ribonuclease P protein component</fullName>
        <shortName evidence="6">RNase P protein</shortName>
        <shortName evidence="6">RNaseP protein</shortName>
        <ecNumber evidence="6">3.1.26.5</ecNumber>
    </recommendedName>
    <alternativeName>
        <fullName evidence="6">Protein C5</fullName>
    </alternativeName>
</protein>
<dbReference type="EMBL" id="WNCL01000019">
    <property type="protein sequence ID" value="MTU43458.1"/>
    <property type="molecule type" value="Genomic_DNA"/>
</dbReference>
<comment type="function">
    <text evidence="6">RNaseP catalyzes the removal of the 5'-leader sequence from pre-tRNA to produce the mature 5'-terminus. It can also cleave other RNA substrates such as 4.5S RNA. The protein component plays an auxiliary but essential role in vivo by binding to the 5'-leader sequence and broadening the substrate specificity of the ribozyme.</text>
</comment>
<comment type="subunit">
    <text evidence="6">Consists of a catalytic RNA component (M1 or rnpB) and a protein subunit.</text>
</comment>
<dbReference type="SUPFAM" id="SSF54211">
    <property type="entry name" value="Ribosomal protein S5 domain 2-like"/>
    <property type="match status" value="1"/>
</dbReference>
<dbReference type="GO" id="GO:0000049">
    <property type="term" value="F:tRNA binding"/>
    <property type="evidence" value="ECO:0007669"/>
    <property type="project" value="UniProtKB-UniRule"/>
</dbReference>
<evidence type="ECO:0000256" key="3">
    <source>
        <dbReference type="ARBA" id="ARBA00022759"/>
    </source>
</evidence>
<dbReference type="GeneID" id="43350033"/>
<dbReference type="Proteomes" id="UP000462362">
    <property type="component" value="Unassembled WGS sequence"/>
</dbReference>
<evidence type="ECO:0000256" key="5">
    <source>
        <dbReference type="ARBA" id="ARBA00022884"/>
    </source>
</evidence>
<dbReference type="GO" id="GO:0030677">
    <property type="term" value="C:ribonuclease P complex"/>
    <property type="evidence" value="ECO:0007669"/>
    <property type="project" value="TreeGrafter"/>
</dbReference>
<dbReference type="PANTHER" id="PTHR33992:SF1">
    <property type="entry name" value="RIBONUCLEASE P PROTEIN COMPONENT"/>
    <property type="match status" value="1"/>
</dbReference>
<dbReference type="HAMAP" id="MF_00227">
    <property type="entry name" value="RNase_P"/>
    <property type="match status" value="1"/>
</dbReference>
<dbReference type="AlphaFoldDB" id="A0A6I3S4Z3"/>
<sequence>MALGGRANSFPQKAKIKKSQDFLTVLKARGKGVVRLSGQWFELKAVLTQGKVSSRFGLTVGKHFSKRSVDRNLVKRILREAIRHSVLTHPAESPSALQSRTFVLRLKKKVPVPAEGACLNSLKKELSEDANRLLSQLEARIQVLDQGKKDD</sequence>
<evidence type="ECO:0000256" key="2">
    <source>
        <dbReference type="ARBA" id="ARBA00022722"/>
    </source>
</evidence>
<comment type="caution">
    <text evidence="7">The sequence shown here is derived from an EMBL/GenBank/DDBJ whole genome shotgun (WGS) entry which is preliminary data.</text>
</comment>
<keyword evidence="5 6" id="KW-0694">RNA-binding</keyword>
<dbReference type="RefSeq" id="WP_008810342.1">
    <property type="nucleotide sequence ID" value="NZ_CAJUON010000005.1"/>
</dbReference>
<evidence type="ECO:0000313" key="7">
    <source>
        <dbReference type="EMBL" id="MTU43458.1"/>
    </source>
</evidence>
<comment type="similarity">
    <text evidence="6">Belongs to the RnpA family.</text>
</comment>
<dbReference type="InterPro" id="IPR000100">
    <property type="entry name" value="RNase_P"/>
</dbReference>
<keyword evidence="1 6" id="KW-0819">tRNA processing</keyword>
<dbReference type="GO" id="GO:0004526">
    <property type="term" value="F:ribonuclease P activity"/>
    <property type="evidence" value="ECO:0007669"/>
    <property type="project" value="UniProtKB-UniRule"/>
</dbReference>
<proteinExistence type="inferred from homology"/>
<evidence type="ECO:0000256" key="4">
    <source>
        <dbReference type="ARBA" id="ARBA00022801"/>
    </source>
</evidence>
<accession>A0A6I3S4Z3</accession>
<dbReference type="InterPro" id="IPR014721">
    <property type="entry name" value="Ribsml_uS5_D2-typ_fold_subgr"/>
</dbReference>
<dbReference type="Gene3D" id="3.30.230.10">
    <property type="match status" value="1"/>
</dbReference>
<gene>
    <name evidence="6" type="primary">rnpA</name>
    <name evidence="7" type="ORF">GMD42_07445</name>
</gene>
<dbReference type="GO" id="GO:0042781">
    <property type="term" value="F:3'-tRNA processing endoribonuclease activity"/>
    <property type="evidence" value="ECO:0007669"/>
    <property type="project" value="TreeGrafter"/>
</dbReference>
<organism evidence="7 8">
    <name type="scientific">Parasutterella excrementihominis</name>
    <dbReference type="NCBI Taxonomy" id="487175"/>
    <lineage>
        <taxon>Bacteria</taxon>
        <taxon>Pseudomonadati</taxon>
        <taxon>Pseudomonadota</taxon>
        <taxon>Betaproteobacteria</taxon>
        <taxon>Burkholderiales</taxon>
        <taxon>Sutterellaceae</taxon>
        <taxon>Parasutterella</taxon>
    </lineage>
</organism>
<dbReference type="PANTHER" id="PTHR33992">
    <property type="entry name" value="RIBONUCLEASE P PROTEIN COMPONENT"/>
    <property type="match status" value="1"/>
</dbReference>
<evidence type="ECO:0000256" key="1">
    <source>
        <dbReference type="ARBA" id="ARBA00022694"/>
    </source>
</evidence>